<dbReference type="EMBL" id="JPOX01000004">
    <property type="protein sequence ID" value="KFX51558.1"/>
    <property type="molecule type" value="Genomic_DNA"/>
</dbReference>
<reference key="1">
    <citation type="journal article" date="2014" name="PLoS Genet.">
        <title>Signature Gene Expression Reveals Novel Clues to the Molecular Mechanisms of Dimorphic Transition in Penicillium marneffei.</title>
        <authorList>
            <person name="Yang E."/>
            <person name="Wang G."/>
            <person name="Cai J."/>
            <person name="Woo P.C."/>
            <person name="Lau S.K."/>
            <person name="Yuen K.-Y."/>
            <person name="Chow W.-N."/>
            <person name="Lin X."/>
        </authorList>
    </citation>
    <scope>NUCLEOTIDE SEQUENCE [LARGE SCALE GENOMIC DNA]</scope>
    <source>
        <strain>PM1</strain>
    </source>
</reference>
<dbReference type="AlphaFoldDB" id="A0A093Y263"/>
<organism evidence="1">
    <name type="scientific">Talaromyces marneffei PM1</name>
    <dbReference type="NCBI Taxonomy" id="1077442"/>
    <lineage>
        <taxon>Eukaryota</taxon>
        <taxon>Fungi</taxon>
        <taxon>Dikarya</taxon>
        <taxon>Ascomycota</taxon>
        <taxon>Pezizomycotina</taxon>
        <taxon>Eurotiomycetes</taxon>
        <taxon>Eurotiomycetidae</taxon>
        <taxon>Eurotiales</taxon>
        <taxon>Trichocomaceae</taxon>
        <taxon>Talaromyces</taxon>
        <taxon>Talaromyces sect. Talaromyces</taxon>
    </lineage>
</organism>
<sequence>MSGTGEDQATSNDGSLETAMDILRHLNPDLLLSKFCVGDCTSDPQNDTRLSCTQPYQLLFYVCENCPTRTTNIKVAATLLEENKSSLDYELCRKIYMLPAHASEPVDCTRPLRWILDPSGRLKDRLYGSVTGTRIEIKVCPVEELRLALSFFYMYTKETNPNVLVFRGYLKDETNGCDGNGEAKSNAVGGGGWVDGLRVENLHASVLYNSPTIYASSWCMMQPKFKSSGQKNYPATTMHSIQVKTEFKVSTCNGKPKGPRYSVQCKTSNTNYYRKRMILARIRTLYDTLTRERTVQMHASNFDDANPKARNYRRATAISSFWVQKAEFGSAEWIDRGHNLHLRACTSLKLGNSLYICFIMGQKSVPEFNLESFQSALKSFKRAFQEVGQATLESTAKLEQCADAVDGALGKQPYIAQLQGIADIIVIEEFISNLEAKGDKTDEEIDLYESIPTIITNLDIAYAVIQHGVKEKWVVQSEEGFIRLYTPERDLVRLFYTNDDDDDPGKMNWMKEIDLAHISLTISYLQPMVMYFIASAIVDCLYFTLA</sequence>
<comment type="caution">
    <text evidence="1">The sequence shown here is derived from an EMBL/GenBank/DDBJ whole genome shotgun (WGS) entry which is preliminary data.</text>
</comment>
<gene>
    <name evidence="1" type="ORF">GQ26_0040070</name>
</gene>
<dbReference type="HOGENOM" id="CLU_498916_0_0_1"/>
<evidence type="ECO:0000313" key="1">
    <source>
        <dbReference type="EMBL" id="KFX51558.1"/>
    </source>
</evidence>
<accession>A0A093Y263</accession>
<protein>
    <submittedName>
        <fullName evidence="1">Uncharacterized protein</fullName>
    </submittedName>
</protein>
<name>A0A093Y263_TALMA</name>
<proteinExistence type="predicted"/>
<reference evidence="1" key="2">
    <citation type="journal article" date="2014" name="PLoS Genet.">
        <title>Signature gene expression reveals novel clues to the molecular mechanisms of dimorphic transition in Penicillium marneffei.</title>
        <authorList>
            <person name="Yang E."/>
            <person name="Wang G."/>
            <person name="Cai J."/>
            <person name="Woo P.C."/>
            <person name="Lau S.K."/>
            <person name="Yuen K.-Y."/>
            <person name="Chow W.-N."/>
            <person name="Lin X."/>
        </authorList>
    </citation>
    <scope>NUCLEOTIDE SEQUENCE</scope>
    <source>
        <strain evidence="1">PM1</strain>
    </source>
</reference>